<reference evidence="1 2" key="1">
    <citation type="journal article" date="2024" name="J Genomics">
        <title>Draft genome sequencing and assembly of Favolaschia claudopus CIRM-BRFM 2984 isolated from oak limbs.</title>
        <authorList>
            <person name="Navarro D."/>
            <person name="Drula E."/>
            <person name="Chaduli D."/>
            <person name="Cazenave R."/>
            <person name="Ahrendt S."/>
            <person name="Wang J."/>
            <person name="Lipzen A."/>
            <person name="Daum C."/>
            <person name="Barry K."/>
            <person name="Grigoriev I.V."/>
            <person name="Favel A."/>
            <person name="Rosso M.N."/>
            <person name="Martin F."/>
        </authorList>
    </citation>
    <scope>NUCLEOTIDE SEQUENCE [LARGE SCALE GENOMIC DNA]</scope>
    <source>
        <strain evidence="1 2">CIRM-BRFM 2984</strain>
    </source>
</reference>
<gene>
    <name evidence="1" type="ORF">R3P38DRAFT_3347267</name>
</gene>
<dbReference type="AlphaFoldDB" id="A0AAW0D163"/>
<protein>
    <submittedName>
        <fullName evidence="1">Uncharacterized protein</fullName>
    </submittedName>
</protein>
<evidence type="ECO:0000313" key="2">
    <source>
        <dbReference type="Proteomes" id="UP001362999"/>
    </source>
</evidence>
<sequence length="225" mass="25412">MTNPFNWSFNSVVSGYALFFKNDHTNGHALRLEIPKDSSTTTTFQTSSRTRTYHVMDDTVNGKTYAVIEFRRNPNDKAYAKFYAPDNHRVASAADMGNLTSTGTWITLKSASCYTTIEKKSNSRTVTATLTSVDKVASWDAGSTSFTPNAFKVNGYLHYKRLNKLNDAKYANYNNDRIVFYENDWTGRDFVGFFIPMEDAAETLGIQSTRSTPALTFQNVTWKDT</sequence>
<accession>A0AAW0D163</accession>
<organism evidence="1 2">
    <name type="scientific">Favolaschia claudopus</name>
    <dbReference type="NCBI Taxonomy" id="2862362"/>
    <lineage>
        <taxon>Eukaryota</taxon>
        <taxon>Fungi</taxon>
        <taxon>Dikarya</taxon>
        <taxon>Basidiomycota</taxon>
        <taxon>Agaricomycotina</taxon>
        <taxon>Agaricomycetes</taxon>
        <taxon>Agaricomycetidae</taxon>
        <taxon>Agaricales</taxon>
        <taxon>Marasmiineae</taxon>
        <taxon>Mycenaceae</taxon>
        <taxon>Favolaschia</taxon>
    </lineage>
</organism>
<name>A0AAW0D163_9AGAR</name>
<proteinExistence type="predicted"/>
<evidence type="ECO:0000313" key="1">
    <source>
        <dbReference type="EMBL" id="KAK7045059.1"/>
    </source>
</evidence>
<dbReference type="Proteomes" id="UP001362999">
    <property type="component" value="Unassembled WGS sequence"/>
</dbReference>
<comment type="caution">
    <text evidence="1">The sequence shown here is derived from an EMBL/GenBank/DDBJ whole genome shotgun (WGS) entry which is preliminary data.</text>
</comment>
<keyword evidence="2" id="KW-1185">Reference proteome</keyword>
<dbReference type="EMBL" id="JAWWNJ010000011">
    <property type="protein sequence ID" value="KAK7045059.1"/>
    <property type="molecule type" value="Genomic_DNA"/>
</dbReference>